<reference evidence="3" key="1">
    <citation type="journal article" date="2018" name="Nat. Microbiol.">
        <title>Leveraging single-cell genomics to expand the fungal tree of life.</title>
        <authorList>
            <person name="Ahrendt S.R."/>
            <person name="Quandt C.A."/>
            <person name="Ciobanu D."/>
            <person name="Clum A."/>
            <person name="Salamov A."/>
            <person name="Andreopoulos B."/>
            <person name="Cheng J.F."/>
            <person name="Woyke T."/>
            <person name="Pelin A."/>
            <person name="Henrissat B."/>
            <person name="Reynolds N.K."/>
            <person name="Benny G.L."/>
            <person name="Smith M.E."/>
            <person name="James T.Y."/>
            <person name="Grigoriev I.V."/>
        </authorList>
    </citation>
    <scope>NUCLEOTIDE SEQUENCE [LARGE SCALE GENOMIC DNA]</scope>
    <source>
        <strain evidence="3">RSA 1356</strain>
    </source>
</reference>
<gene>
    <name evidence="2" type="ORF">THASP1DRAFT_27861</name>
</gene>
<organism evidence="2 3">
    <name type="scientific">Thamnocephalis sphaerospora</name>
    <dbReference type="NCBI Taxonomy" id="78915"/>
    <lineage>
        <taxon>Eukaryota</taxon>
        <taxon>Fungi</taxon>
        <taxon>Fungi incertae sedis</taxon>
        <taxon>Zoopagomycota</taxon>
        <taxon>Zoopagomycotina</taxon>
        <taxon>Zoopagomycetes</taxon>
        <taxon>Zoopagales</taxon>
        <taxon>Sigmoideomycetaceae</taxon>
        <taxon>Thamnocephalis</taxon>
    </lineage>
</organism>
<evidence type="ECO:0000256" key="1">
    <source>
        <dbReference type="SAM" id="MobiDB-lite"/>
    </source>
</evidence>
<dbReference type="AlphaFoldDB" id="A0A4P9XVS8"/>
<name>A0A4P9XVS8_9FUNG</name>
<evidence type="ECO:0008006" key="4">
    <source>
        <dbReference type="Google" id="ProtNLM"/>
    </source>
</evidence>
<accession>A0A4P9XVS8</accession>
<evidence type="ECO:0000313" key="2">
    <source>
        <dbReference type="EMBL" id="RKP10378.1"/>
    </source>
</evidence>
<keyword evidence="3" id="KW-1185">Reference proteome</keyword>
<proteinExistence type="predicted"/>
<dbReference type="SUPFAM" id="SSF81383">
    <property type="entry name" value="F-box domain"/>
    <property type="match status" value="1"/>
</dbReference>
<evidence type="ECO:0000313" key="3">
    <source>
        <dbReference type="Proteomes" id="UP000271241"/>
    </source>
</evidence>
<protein>
    <recommendedName>
        <fullName evidence="4">F-box domain-containing protein</fullName>
    </recommendedName>
</protein>
<feature type="compositionally biased region" description="Low complexity" evidence="1">
    <location>
        <begin position="694"/>
        <end position="710"/>
    </location>
</feature>
<dbReference type="OrthoDB" id="10566882at2759"/>
<feature type="region of interest" description="Disordered" evidence="1">
    <location>
        <begin position="1"/>
        <end position="24"/>
    </location>
</feature>
<dbReference type="Proteomes" id="UP000271241">
    <property type="component" value="Unassembled WGS sequence"/>
</dbReference>
<sequence>MLTTLPLQPPAATPANSDMGDTPTAVATRHRATPLARLNSDVLLHLCTHLDDQTLLLFVATCRHIYTLVAERPSYWELRYRREFELNDWRERDWLSWFCDQTGRHSLLASAAEDTCSARSGSPSSHDWTRVRWYHAYHRRRITVPNLLNGKWRQHTCTVPVSPDTPLTISGMNAWGALIREQDGTRLWAVRHDLTPESRAAAVKAAAMAGVVSGDEVAQGTLHLAEITLPETLGELSKIEYADITNGFVVVWGSIRATASADQDMCLAQEASQTLEAPKETDRVEYGAILVWENNGADNVMPLFVQSEEEARADAKMPTSMGMYDDWILTKWTQSPPETSGHGGASATKDDDVLCSYDVYDLKRRLWRQCTSRPAYRSHAHLQAVTKDYAHILVFHSESNPEEMVEVPDGITGEMASVAMLRIQWASYMLDDQQQHGRRVWDGHIMVPKWSNPTLDAQEYGPGLALLTVYDPDDPDIHSGGPVAHAQLCLVSVPSRSSERYDCGRNTLFQGPTGQLIWSRPVATTIITPLFSERLIIVQQYRLFDVLDAHDGSMLHQIPCEPYLMFAPILGPICVLLNCPDNNSSLVNMATTRSHRPADCLLPPALRQVVPSAEHSSEAAASEPTAGASMMAEIPETEQTAEMPVAQAPPPEPEADAAVVADVSDVTPEQGPEVAFHVEAAESPEQAHVSDTVQAPNAEPAPDAEQAPDPGQASDVDMATTTVTVTTTPPARQEIRNDSGYRIFCSAIGALNIHEQKAKNQYSVLSLSLL</sequence>
<feature type="region of interest" description="Disordered" evidence="1">
    <location>
        <begin position="682"/>
        <end position="715"/>
    </location>
</feature>
<dbReference type="InterPro" id="IPR036047">
    <property type="entry name" value="F-box-like_dom_sf"/>
</dbReference>
<dbReference type="EMBL" id="KZ992456">
    <property type="protein sequence ID" value="RKP10378.1"/>
    <property type="molecule type" value="Genomic_DNA"/>
</dbReference>